<dbReference type="Gene3D" id="1.25.40.10">
    <property type="entry name" value="Tetratricopeptide repeat domain"/>
    <property type="match status" value="1"/>
</dbReference>
<dbReference type="Proteomes" id="UP000198896">
    <property type="component" value="Unassembled WGS sequence"/>
</dbReference>
<dbReference type="AlphaFoldDB" id="A0A1I2EC31"/>
<accession>A0A1I2EC31</accession>
<evidence type="ECO:0000313" key="2">
    <source>
        <dbReference type="Proteomes" id="UP000198896"/>
    </source>
</evidence>
<dbReference type="OrthoDB" id="2724739at2"/>
<reference evidence="1 2" key="1">
    <citation type="submission" date="2016-10" db="EMBL/GenBank/DDBJ databases">
        <authorList>
            <person name="de Groot N.N."/>
        </authorList>
    </citation>
    <scope>NUCLEOTIDE SEQUENCE [LARGE SCALE GENOMIC DNA]</scope>
    <source>
        <strain evidence="1 2">DSM 9236</strain>
    </source>
</reference>
<organism evidence="1 2">
    <name type="scientific">Succiniclasticum ruminis DSM 9236</name>
    <dbReference type="NCBI Taxonomy" id="1123323"/>
    <lineage>
        <taxon>Bacteria</taxon>
        <taxon>Bacillati</taxon>
        <taxon>Bacillota</taxon>
        <taxon>Negativicutes</taxon>
        <taxon>Acidaminococcales</taxon>
        <taxon>Acidaminococcaceae</taxon>
        <taxon>Succiniclasticum</taxon>
    </lineage>
</organism>
<evidence type="ECO:0008006" key="3">
    <source>
        <dbReference type="Google" id="ProtNLM"/>
    </source>
</evidence>
<protein>
    <recommendedName>
        <fullName evidence="3">Sel1 repeat-containing protein</fullName>
    </recommendedName>
</protein>
<evidence type="ECO:0000313" key="1">
    <source>
        <dbReference type="EMBL" id="SFE90227.1"/>
    </source>
</evidence>
<dbReference type="InterPro" id="IPR011990">
    <property type="entry name" value="TPR-like_helical_dom_sf"/>
</dbReference>
<keyword evidence="2" id="KW-1185">Reference proteome</keyword>
<proteinExistence type="predicted"/>
<name>A0A1I2EC31_9FIRM</name>
<sequence>MTENAKIVLEYFETVSSRESFYGLYYLGEMYRQGFLVDKNPDKAWDYYFRIVYSTNPLRETDEYYWRACYRKGMDLYNIGNSFSALNAAFRDVTKAKELYEKRDSKAVSADITKEELYRNWEKLEREVQDYIKMIEEMPVVKKVRCISDDVLCLTKGKIYDVLVEKHDYYELVDDEEEDVYIYGKDLFEEIEP</sequence>
<dbReference type="STRING" id="1123323.SAMN05216245_1334"/>
<dbReference type="SUPFAM" id="SSF81901">
    <property type="entry name" value="HCP-like"/>
    <property type="match status" value="1"/>
</dbReference>
<gene>
    <name evidence="1" type="ORF">SAMN05216245_1334</name>
</gene>
<dbReference type="RefSeq" id="WP_093914374.1">
    <property type="nucleotide sequence ID" value="NZ_FONL01000033.1"/>
</dbReference>
<dbReference type="EMBL" id="FONL01000033">
    <property type="protein sequence ID" value="SFE90227.1"/>
    <property type="molecule type" value="Genomic_DNA"/>
</dbReference>